<organism evidence="1 2">
    <name type="scientific">Profundibacterium mesophilum KAUST100406-0324</name>
    <dbReference type="NCBI Taxonomy" id="1037889"/>
    <lineage>
        <taxon>Bacteria</taxon>
        <taxon>Pseudomonadati</taxon>
        <taxon>Pseudomonadota</taxon>
        <taxon>Alphaproteobacteria</taxon>
        <taxon>Rhodobacterales</taxon>
        <taxon>Roseobacteraceae</taxon>
        <taxon>Profundibacterium</taxon>
    </lineage>
</organism>
<comment type="caution">
    <text evidence="1">The sequence shown here is derived from an EMBL/GenBank/DDBJ whole genome shotgun (WGS) entry which is preliminary data.</text>
</comment>
<sequence>MRKLILVLIAASILWGIYWFIGARTVERGFAGWIEQLRAGGTQIEVAAIDTRGLPNRFDTTLTDIALDLPDRSFSWRAPFAQVLALSYKPNHVIAVLPDRQSFEWRGTPLTLEAERLRGSLVMRPELALGLDRSSFVGEALALSGPGGSGLRVEELRLATRPGAGGARPVHDIGFELDDARLIAGRGNGPLAGLPDDLPELIERVRVDATVTFDAPLDRHAFVSAAPRPTRIDLRDARITWGMMELEAAGELRIGPDGVPEGAVSLAATQWREMLRLAVAAGLVDPGLSGTIETGMGLLAGLSGDGALRLPLTFAGGRMSLGPVPLGAAPRLFGPGSAGAPAR</sequence>
<dbReference type="Proteomes" id="UP000698242">
    <property type="component" value="Unassembled WGS sequence"/>
</dbReference>
<proteinExistence type="predicted"/>
<keyword evidence="2" id="KW-1185">Reference proteome</keyword>
<dbReference type="InterPro" id="IPR018666">
    <property type="entry name" value="DUF2125"/>
</dbReference>
<protein>
    <recommendedName>
        <fullName evidence="3">DUF2125 domain-containing protein</fullName>
    </recommendedName>
</protein>
<dbReference type="RefSeq" id="WP_159964115.1">
    <property type="nucleotide sequence ID" value="NZ_APKE01000010.1"/>
</dbReference>
<evidence type="ECO:0000313" key="2">
    <source>
        <dbReference type="Proteomes" id="UP000698242"/>
    </source>
</evidence>
<evidence type="ECO:0008006" key="3">
    <source>
        <dbReference type="Google" id="ProtNLM"/>
    </source>
</evidence>
<dbReference type="AlphaFoldDB" id="A0A921NQF8"/>
<dbReference type="EMBL" id="APKE01000010">
    <property type="protein sequence ID" value="KAF0676896.1"/>
    <property type="molecule type" value="Genomic_DNA"/>
</dbReference>
<accession>A0A921NQF8</accession>
<reference evidence="1" key="1">
    <citation type="submission" date="2013-03" db="EMBL/GenBank/DDBJ databases">
        <title>Genome Sequence of the Profundibacterium mesophilum strain KAUST100406-0324T from Red Sea, a novel genus in the family Rhodobacteraceae.</title>
        <authorList>
            <person name="Essack M."/>
            <person name="Alam I."/>
            <person name="Lafi F."/>
            <person name="Alawi W."/>
            <person name="Kamanu F."/>
            <person name="Al-Suwailem A."/>
            <person name="Lee O.O."/>
            <person name="Xu Y."/>
            <person name="Bajic V."/>
            <person name="Qian P.-Y."/>
            <person name="Archer J."/>
        </authorList>
    </citation>
    <scope>NUCLEOTIDE SEQUENCE</scope>
    <source>
        <strain evidence="1">KAUST100406-0324</strain>
    </source>
</reference>
<dbReference type="Pfam" id="PF09898">
    <property type="entry name" value="DUF2125"/>
    <property type="match status" value="1"/>
</dbReference>
<gene>
    <name evidence="1" type="ORF">PMES_00692</name>
</gene>
<dbReference type="OrthoDB" id="7625707at2"/>
<evidence type="ECO:0000313" key="1">
    <source>
        <dbReference type="EMBL" id="KAF0676896.1"/>
    </source>
</evidence>
<name>A0A921NQF8_9RHOB</name>